<keyword evidence="2 6" id="KW-0963">Cytoplasm</keyword>
<evidence type="ECO:0000256" key="5">
    <source>
        <dbReference type="ARBA" id="ARBA00022839"/>
    </source>
</evidence>
<evidence type="ECO:0000256" key="6">
    <source>
        <dbReference type="HAMAP-Rule" id="MF_00337"/>
    </source>
</evidence>
<dbReference type="OrthoDB" id="9798666at2"/>
<gene>
    <name evidence="6" type="primary">xseB</name>
    <name evidence="7" type="ORF">SAMN05443507_11331</name>
</gene>
<evidence type="ECO:0000313" key="8">
    <source>
        <dbReference type="Proteomes" id="UP000184016"/>
    </source>
</evidence>
<dbReference type="PANTHER" id="PTHR34137">
    <property type="entry name" value="EXODEOXYRIBONUCLEASE 7 SMALL SUBUNIT"/>
    <property type="match status" value="1"/>
</dbReference>
<dbReference type="AlphaFoldDB" id="A0A1M6S536"/>
<dbReference type="InterPro" id="IPR037004">
    <property type="entry name" value="Exonuc_VII_ssu_sf"/>
</dbReference>
<keyword evidence="3 6" id="KW-0540">Nuclease</keyword>
<dbReference type="Gene3D" id="1.10.287.1040">
    <property type="entry name" value="Exonuclease VII, small subunit"/>
    <property type="match status" value="1"/>
</dbReference>
<protein>
    <recommendedName>
        <fullName evidence="6">Exodeoxyribonuclease 7 small subunit</fullName>
        <ecNumber evidence="6">3.1.11.6</ecNumber>
    </recommendedName>
    <alternativeName>
        <fullName evidence="6">Exodeoxyribonuclease VII small subunit</fullName>
        <shortName evidence="6">Exonuclease VII small subunit</shortName>
    </alternativeName>
</protein>
<dbReference type="EC" id="3.1.11.6" evidence="6"/>
<organism evidence="7 8">
    <name type="scientific">Alicyclobacillus tolerans</name>
    <dbReference type="NCBI Taxonomy" id="90970"/>
    <lineage>
        <taxon>Bacteria</taxon>
        <taxon>Bacillati</taxon>
        <taxon>Bacillota</taxon>
        <taxon>Bacilli</taxon>
        <taxon>Bacillales</taxon>
        <taxon>Alicyclobacillaceae</taxon>
        <taxon>Alicyclobacillus</taxon>
    </lineage>
</organism>
<accession>A0A1M6S536</accession>
<evidence type="ECO:0000256" key="2">
    <source>
        <dbReference type="ARBA" id="ARBA00022490"/>
    </source>
</evidence>
<dbReference type="SUPFAM" id="SSF116842">
    <property type="entry name" value="XseB-like"/>
    <property type="match status" value="1"/>
</dbReference>
<reference evidence="8" key="1">
    <citation type="submission" date="2016-11" db="EMBL/GenBank/DDBJ databases">
        <authorList>
            <person name="Varghese N."/>
            <person name="Submissions S."/>
        </authorList>
    </citation>
    <scope>NUCLEOTIDE SEQUENCE [LARGE SCALE GENOMIC DNA]</scope>
    <source>
        <strain evidence="8">USBA-503</strain>
    </source>
</reference>
<proteinExistence type="inferred from homology"/>
<evidence type="ECO:0000256" key="1">
    <source>
        <dbReference type="ARBA" id="ARBA00009998"/>
    </source>
</evidence>
<dbReference type="GO" id="GO:0006308">
    <property type="term" value="P:DNA catabolic process"/>
    <property type="evidence" value="ECO:0007669"/>
    <property type="project" value="UniProtKB-UniRule"/>
</dbReference>
<name>A0A1M6S536_9BACL</name>
<comment type="similarity">
    <text evidence="1 6">Belongs to the XseB family.</text>
</comment>
<dbReference type="Proteomes" id="UP000184016">
    <property type="component" value="Unassembled WGS sequence"/>
</dbReference>
<keyword evidence="4 6" id="KW-0378">Hydrolase</keyword>
<keyword evidence="8" id="KW-1185">Reference proteome</keyword>
<dbReference type="GO" id="GO:0009318">
    <property type="term" value="C:exodeoxyribonuclease VII complex"/>
    <property type="evidence" value="ECO:0007669"/>
    <property type="project" value="UniProtKB-UniRule"/>
</dbReference>
<keyword evidence="5 6" id="KW-0269">Exonuclease</keyword>
<evidence type="ECO:0000256" key="4">
    <source>
        <dbReference type="ARBA" id="ARBA00022801"/>
    </source>
</evidence>
<comment type="catalytic activity">
    <reaction evidence="6">
        <text>Exonucleolytic cleavage in either 5'- to 3'- or 3'- to 5'-direction to yield nucleoside 5'-phosphates.</text>
        <dbReference type="EC" id="3.1.11.6"/>
    </reaction>
</comment>
<sequence length="71" mass="8126">MNKSDLTFESAMKQLEETVRHLESGELSLADSIQRYKDAMDLVKYCREQLNEAEFQIEQLNPSGEAANSED</sequence>
<dbReference type="GO" id="GO:0008855">
    <property type="term" value="F:exodeoxyribonuclease VII activity"/>
    <property type="evidence" value="ECO:0007669"/>
    <property type="project" value="UniProtKB-UniRule"/>
</dbReference>
<evidence type="ECO:0000256" key="3">
    <source>
        <dbReference type="ARBA" id="ARBA00022722"/>
    </source>
</evidence>
<dbReference type="RefSeq" id="WP_072874193.1">
    <property type="nucleotide sequence ID" value="NZ_FRAF01000013.1"/>
</dbReference>
<dbReference type="Pfam" id="PF02609">
    <property type="entry name" value="Exonuc_VII_S"/>
    <property type="match status" value="1"/>
</dbReference>
<dbReference type="STRING" id="1830138.SAMN05443507_11331"/>
<dbReference type="EMBL" id="FRAF01000013">
    <property type="protein sequence ID" value="SHK39882.1"/>
    <property type="molecule type" value="Genomic_DNA"/>
</dbReference>
<comment type="function">
    <text evidence="6">Bidirectionally degrades single-stranded DNA into large acid-insoluble oligonucleotides, which are then degraded further into small acid-soluble oligonucleotides.</text>
</comment>
<dbReference type="PANTHER" id="PTHR34137:SF1">
    <property type="entry name" value="EXODEOXYRIBONUCLEASE 7 SMALL SUBUNIT"/>
    <property type="match status" value="1"/>
</dbReference>
<comment type="subcellular location">
    <subcellularLocation>
        <location evidence="6">Cytoplasm</location>
    </subcellularLocation>
</comment>
<dbReference type="GO" id="GO:0005829">
    <property type="term" value="C:cytosol"/>
    <property type="evidence" value="ECO:0007669"/>
    <property type="project" value="TreeGrafter"/>
</dbReference>
<dbReference type="PIRSF" id="PIRSF006488">
    <property type="entry name" value="Exonuc_VII_S"/>
    <property type="match status" value="1"/>
</dbReference>
<dbReference type="NCBIfam" id="TIGR01280">
    <property type="entry name" value="xseB"/>
    <property type="match status" value="1"/>
</dbReference>
<comment type="subunit">
    <text evidence="6">Heterooligomer composed of large and small subunits.</text>
</comment>
<dbReference type="InterPro" id="IPR003761">
    <property type="entry name" value="Exonuc_VII_S"/>
</dbReference>
<evidence type="ECO:0000313" key="7">
    <source>
        <dbReference type="EMBL" id="SHK39882.1"/>
    </source>
</evidence>
<dbReference type="HAMAP" id="MF_00337">
    <property type="entry name" value="Exonuc_7_S"/>
    <property type="match status" value="1"/>
</dbReference>